<evidence type="ECO:0000256" key="2">
    <source>
        <dbReference type="ARBA" id="ARBA00022723"/>
    </source>
</evidence>
<evidence type="ECO:0000259" key="8">
    <source>
        <dbReference type="PROSITE" id="PS50171"/>
    </source>
</evidence>
<dbReference type="GO" id="GO:0005681">
    <property type="term" value="C:spliceosomal complex"/>
    <property type="evidence" value="ECO:0000318"/>
    <property type="project" value="GO_Central"/>
</dbReference>
<dbReference type="GO" id="GO:0003723">
    <property type="term" value="F:RNA binding"/>
    <property type="evidence" value="ECO:0000318"/>
    <property type="project" value="GO_Central"/>
</dbReference>
<dbReference type="SUPFAM" id="SSF57667">
    <property type="entry name" value="beta-beta-alpha zinc fingers"/>
    <property type="match status" value="1"/>
</dbReference>
<dbReference type="SMR" id="A0A1D8PNA1"/>
<dbReference type="eggNOG" id="KOG2636">
    <property type="taxonomic scope" value="Eukaryota"/>
</dbReference>
<dbReference type="InterPro" id="IPR000690">
    <property type="entry name" value="Matrin/U1-C_Znf_C2H2"/>
</dbReference>
<dbReference type="InterPro" id="IPR051421">
    <property type="entry name" value="RNA_Proc_DNA_Dmg_Regulator"/>
</dbReference>
<dbReference type="GO" id="GO:0000398">
    <property type="term" value="P:mRNA splicing, via spliceosome"/>
    <property type="evidence" value="ECO:0000318"/>
    <property type="project" value="GO_Central"/>
</dbReference>
<feature type="region of interest" description="Disordered" evidence="7">
    <location>
        <begin position="368"/>
        <end position="390"/>
    </location>
</feature>
<evidence type="ECO:0000313" key="9">
    <source>
        <dbReference type="CGD" id="CAL0000180558"/>
    </source>
</evidence>
<dbReference type="Gene3D" id="3.30.160.60">
    <property type="entry name" value="Classic Zinc Finger"/>
    <property type="match status" value="1"/>
</dbReference>
<dbReference type="PROSITE" id="PS50171">
    <property type="entry name" value="ZF_MATRIN"/>
    <property type="match status" value="1"/>
</dbReference>
<proteinExistence type="predicted"/>
<reference evidence="10 11" key="3">
    <citation type="journal article" date="2013" name="Genome Biol.">
        <title>Assembly of a phased diploid Candida albicans genome facilitates allele-specific measurements and provides a simple model for repeat and indel structure.</title>
        <authorList>
            <person name="Muzzey D."/>
            <person name="Schwartz K."/>
            <person name="Weissman J.S."/>
            <person name="Sherlock G."/>
        </authorList>
    </citation>
    <scope>NUCLEOTIDE SEQUENCE [LARGE SCALE GENOMIC DNA]</scope>
    <source>
        <strain evidence="11">SC5314 / ATCC MYA-2876</strain>
    </source>
</reference>
<feature type="domain" description="Matrin-type" evidence="8">
    <location>
        <begin position="416"/>
        <end position="447"/>
    </location>
</feature>
<dbReference type="GO" id="GO:0008270">
    <property type="term" value="F:zinc ion binding"/>
    <property type="evidence" value="ECO:0007669"/>
    <property type="project" value="UniProtKB-KW"/>
</dbReference>
<dbReference type="InterPro" id="IPR036236">
    <property type="entry name" value="Znf_C2H2_sf"/>
</dbReference>
<evidence type="ECO:0000256" key="4">
    <source>
        <dbReference type="ARBA" id="ARBA00022833"/>
    </source>
</evidence>
<dbReference type="SMART" id="SM00355">
    <property type="entry name" value="ZnF_C2H2"/>
    <property type="match status" value="2"/>
</dbReference>
<dbReference type="InterPro" id="IPR031590">
    <property type="entry name" value="PRP9_N"/>
</dbReference>
<dbReference type="FunCoup" id="A0A1D8PNA1">
    <property type="interactions" value="1293"/>
</dbReference>
<dbReference type="AlphaFoldDB" id="A0A1D8PNA1"/>
<keyword evidence="2" id="KW-0479">Metal-binding</keyword>
<feature type="coiled-coil region" evidence="6">
    <location>
        <begin position="238"/>
        <end position="265"/>
    </location>
</feature>
<dbReference type="PANTHER" id="PTHR12786:SF2">
    <property type="entry name" value="SPLICING FACTOR 3A SUBUNIT 3"/>
    <property type="match status" value="1"/>
</dbReference>
<evidence type="ECO:0000256" key="7">
    <source>
        <dbReference type="SAM" id="MobiDB-lite"/>
    </source>
</evidence>
<evidence type="ECO:0000256" key="3">
    <source>
        <dbReference type="ARBA" id="ARBA00022771"/>
    </source>
</evidence>
<keyword evidence="3" id="KW-0863">Zinc-finger</keyword>
<accession>A0A1D8PNA1</accession>
<dbReference type="Pfam" id="PF16958">
    <property type="entry name" value="PRP9_N"/>
    <property type="match status" value="1"/>
</dbReference>
<name>A0A1D8PNA1_CANAL</name>
<dbReference type="RefSeq" id="XP_714596.2">
    <property type="nucleotide sequence ID" value="XM_709503.2"/>
</dbReference>
<dbReference type="PANTHER" id="PTHR12786">
    <property type="entry name" value="SPLICING FACTOR SF3A-RELATED"/>
    <property type="match status" value="1"/>
</dbReference>
<dbReference type="Pfam" id="PF11931">
    <property type="entry name" value="SF3a60_Prp9_C"/>
    <property type="match status" value="1"/>
</dbReference>
<dbReference type="GeneID" id="3643741"/>
<dbReference type="SMART" id="SM00451">
    <property type="entry name" value="ZnF_U1"/>
    <property type="match status" value="2"/>
</dbReference>
<evidence type="ECO:0000256" key="5">
    <source>
        <dbReference type="ARBA" id="ARBA00023242"/>
    </source>
</evidence>
<dbReference type="Pfam" id="PF12874">
    <property type="entry name" value="zf-met"/>
    <property type="match status" value="1"/>
</dbReference>
<dbReference type="Proteomes" id="UP000000559">
    <property type="component" value="Chromosome 5"/>
</dbReference>
<reference evidence="10 11" key="2">
    <citation type="journal article" date="2007" name="Genome Biol.">
        <title>Assembly of the Candida albicans genome into sixteen supercontigs aligned on the eight chromosomes.</title>
        <authorList>
            <person name="van het Hoog M."/>
            <person name="Rast T.J."/>
            <person name="Martchenko M."/>
            <person name="Grindle S."/>
            <person name="Dignard D."/>
            <person name="Hogues H."/>
            <person name="Cuomo C."/>
            <person name="Berriman M."/>
            <person name="Scherer S."/>
            <person name="Magee B.B."/>
            <person name="Whiteway M."/>
            <person name="Chibana H."/>
            <person name="Nantel A."/>
            <person name="Magee P.T."/>
        </authorList>
    </citation>
    <scope>GENOME REANNOTATION</scope>
    <source>
        <strain evidence="11">SC5314 / ATCC MYA-2876</strain>
    </source>
</reference>
<dbReference type="InterPro" id="IPR013087">
    <property type="entry name" value="Znf_C2H2_type"/>
</dbReference>
<dbReference type="VEuPathDB" id="FungiDB:C5_01930W_A"/>
<dbReference type="InterPro" id="IPR003604">
    <property type="entry name" value="Matrin/U1-like-C_Znf_C2H2"/>
</dbReference>
<evidence type="ECO:0000256" key="6">
    <source>
        <dbReference type="SAM" id="Coils"/>
    </source>
</evidence>
<dbReference type="OrthoDB" id="2160351at2759"/>
<keyword evidence="11" id="KW-1185">Reference proteome</keyword>
<comment type="subcellular location">
    <subcellularLocation>
        <location evidence="1">Nucleus</location>
    </subcellularLocation>
</comment>
<sequence>MSNFIEVQRSNIQEIGIIEDSLSRRLLRNPYILPSNLQPRPNILVSKVTKPNSTKRISILQQYELGYFKDRYNQIIKGLNHCLTDEKESFSRTLELITEPGDGFEKFDEMINGISSNDNIVEDPRKLYSSFSSLNKELNPQDVTLKINKKTGKEQEFVKRKHFLSSIASHLKNIEINDIMDLHHFHDLYVSNFGPISYIEYLYKFSSFPYANVNGFYSKYLTELSSFLEATLIKLQPLLDYNALLQNWKKEYDNANEERKSNGNDGDKLFCKACNKLFSKETVYQSHLSGKKHKKNASQQNPDNFVSSLPWLEYFIEKLCQVLAPELEYTRAQVEKLSNLSERELQLDRQVQHNIENEFVAINNEFDDDDLSQNEHGDDDDNDNYLDDSFKNLPLGPDGTPIPFWLYKLQGLHKQYNCEICGNISYKGKSVFMKHFSGSKHQYGLKCLGVDEKNMKMFKNITKIDEATELWKVLRKETKLKVTELENSVEVEDKEGNVMSEKDYIDLKKQGLL</sequence>
<protein>
    <submittedName>
        <fullName evidence="10">SF3a splicing factor complex subunit</fullName>
    </submittedName>
</protein>
<dbReference type="EMBL" id="CP017627">
    <property type="protein sequence ID" value="AOW29622.1"/>
    <property type="molecule type" value="Genomic_DNA"/>
</dbReference>
<keyword evidence="4" id="KW-0862">Zinc</keyword>
<organism evidence="10 11">
    <name type="scientific">Candida albicans (strain SC5314 / ATCC MYA-2876)</name>
    <name type="common">Yeast</name>
    <dbReference type="NCBI Taxonomy" id="237561"/>
    <lineage>
        <taxon>Eukaryota</taxon>
        <taxon>Fungi</taxon>
        <taxon>Dikarya</taxon>
        <taxon>Ascomycota</taxon>
        <taxon>Saccharomycotina</taxon>
        <taxon>Pichiomycetes</taxon>
        <taxon>Debaryomycetaceae</taxon>
        <taxon>Candida/Lodderomyces clade</taxon>
        <taxon>Candida</taxon>
    </lineage>
</organism>
<reference evidence="10 11" key="1">
    <citation type="journal article" date="2004" name="Proc. Natl. Acad. Sci. U.S.A.">
        <title>The diploid genome sequence of Candida albicans.</title>
        <authorList>
            <person name="Jones T."/>
            <person name="Federspiel N.A."/>
            <person name="Chibana H."/>
            <person name="Dungan J."/>
            <person name="Kalman S."/>
            <person name="Magee B.B."/>
            <person name="Newport G."/>
            <person name="Thorstenson Y.R."/>
            <person name="Agabian N."/>
            <person name="Magee P.T."/>
            <person name="Davis R.W."/>
            <person name="Scherer S."/>
        </authorList>
    </citation>
    <scope>NUCLEOTIDE SEQUENCE [LARGE SCALE GENOMIC DNA]</scope>
    <source>
        <strain evidence="11">SC5314 / ATCC MYA-2876</strain>
    </source>
</reference>
<evidence type="ECO:0000256" key="1">
    <source>
        <dbReference type="ARBA" id="ARBA00004123"/>
    </source>
</evidence>
<keyword evidence="6" id="KW-0175">Coiled coil</keyword>
<dbReference type="STRING" id="237561.A0A1D8PNA1"/>
<dbReference type="InterPro" id="IPR024598">
    <property type="entry name" value="SF3a60/Prp9_C"/>
</dbReference>
<dbReference type="PROSITE" id="PS00028">
    <property type="entry name" value="ZINC_FINGER_C2H2_1"/>
    <property type="match status" value="1"/>
</dbReference>
<gene>
    <name evidence="10" type="ordered locus">CAALFM_C501930WA</name>
    <name evidence="9" type="ordered locus">orf19.10688</name>
</gene>
<dbReference type="InParanoid" id="A0A1D8PNA1"/>
<feature type="compositionally biased region" description="Acidic residues" evidence="7">
    <location>
        <begin position="368"/>
        <end position="386"/>
    </location>
</feature>
<evidence type="ECO:0000313" key="11">
    <source>
        <dbReference type="Proteomes" id="UP000000559"/>
    </source>
</evidence>
<keyword evidence="5" id="KW-0539">Nucleus</keyword>
<dbReference type="KEGG" id="cal:CAALFM_C501930WA"/>
<dbReference type="CGD" id="CAL0000180558">
    <property type="gene designation" value="orf19.10688"/>
</dbReference>
<evidence type="ECO:0000313" key="10">
    <source>
        <dbReference type="EMBL" id="AOW29622.1"/>
    </source>
</evidence>